<dbReference type="AlphaFoldDB" id="A0A1U9UK54"/>
<sequence>MVDGQTDSQDLLARAERLGLDADRLRQLLQGGFIRPVAEPTNATAAQSLDEQSVSITPKVAVQKRSLAAARMYLMDIAERTLGTTGRSIRTRLLEATDLASIKHACEEFLQIMRGKATPSMVTHIEESFFDLLPLSGENLVHGPLDGD</sequence>
<gene>
    <name evidence="1" type="ORF">BJN34_01440</name>
</gene>
<reference evidence="2" key="1">
    <citation type="submission" date="2017-02" db="EMBL/GenBank/DDBJ databases">
        <title>Complete genome sequence of Cupriavidus necator strain NH9, a 3-chlorobenzoate degrader.</title>
        <authorList>
            <person name="Moriuchi R."/>
            <person name="Dohra H."/>
            <person name="Ogawa N."/>
        </authorList>
    </citation>
    <scope>NUCLEOTIDE SEQUENCE [LARGE SCALE GENOMIC DNA]</scope>
    <source>
        <strain evidence="2">NH9</strain>
    </source>
</reference>
<accession>A0A1U9UK54</accession>
<dbReference type="KEGG" id="cuh:BJN34_01440"/>
<evidence type="ECO:0000313" key="1">
    <source>
        <dbReference type="EMBL" id="AQV92555.1"/>
    </source>
</evidence>
<dbReference type="Proteomes" id="UP000189627">
    <property type="component" value="Chromosome 1"/>
</dbReference>
<organism evidence="1 2">
    <name type="scientific">Cupriavidus necator</name>
    <name type="common">Alcaligenes eutrophus</name>
    <name type="synonym">Ralstonia eutropha</name>
    <dbReference type="NCBI Taxonomy" id="106590"/>
    <lineage>
        <taxon>Bacteria</taxon>
        <taxon>Pseudomonadati</taxon>
        <taxon>Pseudomonadota</taxon>
        <taxon>Betaproteobacteria</taxon>
        <taxon>Burkholderiales</taxon>
        <taxon>Burkholderiaceae</taxon>
        <taxon>Cupriavidus</taxon>
    </lineage>
</organism>
<proteinExistence type="predicted"/>
<protein>
    <submittedName>
        <fullName evidence="1">Uncharacterized protein</fullName>
    </submittedName>
</protein>
<name>A0A1U9UK54_CUPNE</name>
<evidence type="ECO:0000313" key="2">
    <source>
        <dbReference type="Proteomes" id="UP000189627"/>
    </source>
</evidence>
<dbReference type="EMBL" id="CP017757">
    <property type="protein sequence ID" value="AQV92555.1"/>
    <property type="molecule type" value="Genomic_DNA"/>
</dbReference>